<dbReference type="EMBL" id="ML978122">
    <property type="protein sequence ID" value="KAF2102624.1"/>
    <property type="molecule type" value="Genomic_DNA"/>
</dbReference>
<comment type="caution">
    <text evidence="11">The sequence shown here is derived from an EMBL/GenBank/DDBJ whole genome shotgun (WGS) entry which is preliminary data.</text>
</comment>
<dbReference type="InterPro" id="IPR005556">
    <property type="entry name" value="SUN"/>
</dbReference>
<keyword evidence="6" id="KW-0378">Hydrolase</keyword>
<name>A0A9P4MEH9_9PEZI</name>
<dbReference type="GO" id="GO:0009986">
    <property type="term" value="C:cell surface"/>
    <property type="evidence" value="ECO:0007669"/>
    <property type="project" value="TreeGrafter"/>
</dbReference>
<reference evidence="11" key="1">
    <citation type="journal article" date="2020" name="Stud. Mycol.">
        <title>101 Dothideomycetes genomes: a test case for predicting lifestyles and emergence of pathogens.</title>
        <authorList>
            <person name="Haridas S."/>
            <person name="Albert R."/>
            <person name="Binder M."/>
            <person name="Bloem J."/>
            <person name="Labutti K."/>
            <person name="Salamov A."/>
            <person name="Andreopoulos B."/>
            <person name="Baker S."/>
            <person name="Barry K."/>
            <person name="Bills G."/>
            <person name="Bluhm B."/>
            <person name="Cannon C."/>
            <person name="Castanera R."/>
            <person name="Culley D."/>
            <person name="Daum C."/>
            <person name="Ezra D."/>
            <person name="Gonzalez J."/>
            <person name="Henrissat B."/>
            <person name="Kuo A."/>
            <person name="Liang C."/>
            <person name="Lipzen A."/>
            <person name="Lutzoni F."/>
            <person name="Magnuson J."/>
            <person name="Mondo S."/>
            <person name="Nolan M."/>
            <person name="Ohm R."/>
            <person name="Pangilinan J."/>
            <person name="Park H.-J."/>
            <person name="Ramirez L."/>
            <person name="Alfaro M."/>
            <person name="Sun H."/>
            <person name="Tritt A."/>
            <person name="Yoshinaga Y."/>
            <person name="Zwiers L.-H."/>
            <person name="Turgeon B."/>
            <person name="Goodwin S."/>
            <person name="Spatafora J."/>
            <person name="Crous P."/>
            <person name="Grigoriev I."/>
        </authorList>
    </citation>
    <scope>NUCLEOTIDE SEQUENCE</scope>
    <source>
        <strain evidence="11">CBS 133067</strain>
    </source>
</reference>
<evidence type="ECO:0000256" key="8">
    <source>
        <dbReference type="ARBA" id="ARBA00023295"/>
    </source>
</evidence>
<gene>
    <name evidence="11" type="ORF">NA57DRAFT_31758</name>
</gene>
<dbReference type="Proteomes" id="UP000799772">
    <property type="component" value="Unassembled WGS sequence"/>
</dbReference>
<keyword evidence="7" id="KW-0119">Carbohydrate metabolism</keyword>
<evidence type="ECO:0000256" key="3">
    <source>
        <dbReference type="ARBA" id="ARBA00022512"/>
    </source>
</evidence>
<evidence type="ECO:0000256" key="1">
    <source>
        <dbReference type="ARBA" id="ARBA00004191"/>
    </source>
</evidence>
<accession>A0A9P4MEH9</accession>
<comment type="similarity">
    <text evidence="2">Belongs to the SUN family.</text>
</comment>
<dbReference type="GO" id="GO:0016798">
    <property type="term" value="F:hydrolase activity, acting on glycosyl bonds"/>
    <property type="evidence" value="ECO:0007669"/>
    <property type="project" value="UniProtKB-KW"/>
</dbReference>
<evidence type="ECO:0000256" key="6">
    <source>
        <dbReference type="ARBA" id="ARBA00022801"/>
    </source>
</evidence>
<evidence type="ECO:0000313" key="11">
    <source>
        <dbReference type="EMBL" id="KAF2102624.1"/>
    </source>
</evidence>
<evidence type="ECO:0000256" key="9">
    <source>
        <dbReference type="ARBA" id="ARBA00023316"/>
    </source>
</evidence>
<evidence type="ECO:0000256" key="4">
    <source>
        <dbReference type="ARBA" id="ARBA00022525"/>
    </source>
</evidence>
<evidence type="ECO:0000256" key="5">
    <source>
        <dbReference type="ARBA" id="ARBA00022729"/>
    </source>
</evidence>
<dbReference type="OrthoDB" id="5339822at2759"/>
<dbReference type="AlphaFoldDB" id="A0A9P4MEH9"/>
<keyword evidence="3" id="KW-0134">Cell wall</keyword>
<dbReference type="Pfam" id="PF03856">
    <property type="entry name" value="SUN"/>
    <property type="match status" value="1"/>
</dbReference>
<dbReference type="PANTHER" id="PTHR31316">
    <property type="entry name" value="BETA-GLUCOSIDASE-LIKE PROTEIN NCA3, MITOCHONDRIAL-RELATED"/>
    <property type="match status" value="1"/>
</dbReference>
<dbReference type="GO" id="GO:0031505">
    <property type="term" value="P:fungal-type cell wall organization"/>
    <property type="evidence" value="ECO:0007669"/>
    <property type="project" value="TreeGrafter"/>
</dbReference>
<evidence type="ECO:0000256" key="2">
    <source>
        <dbReference type="ARBA" id="ARBA00010579"/>
    </source>
</evidence>
<feature type="non-terminal residue" evidence="11">
    <location>
        <position position="1"/>
    </location>
</feature>
<sequence length="286" mass="29891">GGSSGVDSDFPDGQLDCSDFPDEYGAQAISYLGLGGWTGVQCPGDSGPGGFNNIETVKNGGCQEGCYCSYACPAGYQKMQWPTLQGLTGQSVGGVQCKNGKLHLTSDSSKSLCGPGTTAVKVQIQNNLPKNCAVCRTDYPGTESMTIPLNTQPGSTDPLTCPSEDSYYQWKGAHTSAQYYVNNMGVSVEDGCTWSTPGSNQGNFAPVNLGVGYQDGTAWLAILANKPTNPDALLNFNIELKGDNMNGKCKYSNGQYCSGDNYGNCNSDGCTVAVTGGTATYVFSTS</sequence>
<dbReference type="GO" id="GO:0009277">
    <property type="term" value="C:fungal-type cell wall"/>
    <property type="evidence" value="ECO:0007669"/>
    <property type="project" value="TreeGrafter"/>
</dbReference>
<dbReference type="GO" id="GO:0000272">
    <property type="term" value="P:polysaccharide catabolic process"/>
    <property type="evidence" value="ECO:0007669"/>
    <property type="project" value="UniProtKB-KW"/>
</dbReference>
<dbReference type="InterPro" id="IPR051526">
    <property type="entry name" value="Beta-Glucosidase_SUN"/>
</dbReference>
<keyword evidence="10" id="KW-0624">Polysaccharide degradation</keyword>
<dbReference type="PANTHER" id="PTHR31316:SF0">
    <property type="entry name" value="SECRETED BETA-GLUCOSIDASE SIM1-RELATED"/>
    <property type="match status" value="1"/>
</dbReference>
<comment type="subcellular location">
    <subcellularLocation>
        <location evidence="1">Secreted</location>
        <location evidence="1">Cell wall</location>
    </subcellularLocation>
</comment>
<keyword evidence="4" id="KW-0964">Secreted</keyword>
<evidence type="ECO:0000256" key="7">
    <source>
        <dbReference type="ARBA" id="ARBA00023277"/>
    </source>
</evidence>
<evidence type="ECO:0000313" key="12">
    <source>
        <dbReference type="Proteomes" id="UP000799772"/>
    </source>
</evidence>
<organism evidence="11 12">
    <name type="scientific">Rhizodiscina lignyota</name>
    <dbReference type="NCBI Taxonomy" id="1504668"/>
    <lineage>
        <taxon>Eukaryota</taxon>
        <taxon>Fungi</taxon>
        <taxon>Dikarya</taxon>
        <taxon>Ascomycota</taxon>
        <taxon>Pezizomycotina</taxon>
        <taxon>Dothideomycetes</taxon>
        <taxon>Pleosporomycetidae</taxon>
        <taxon>Aulographales</taxon>
        <taxon>Rhizodiscinaceae</taxon>
        <taxon>Rhizodiscina</taxon>
    </lineage>
</organism>
<proteinExistence type="inferred from homology"/>
<keyword evidence="8" id="KW-0326">Glycosidase</keyword>
<evidence type="ECO:0000256" key="10">
    <source>
        <dbReference type="ARBA" id="ARBA00023326"/>
    </source>
</evidence>
<keyword evidence="12" id="KW-1185">Reference proteome</keyword>
<keyword evidence="9" id="KW-0961">Cell wall biogenesis/degradation</keyword>
<protein>
    <submittedName>
        <fullName evidence="11">SUN-domain-containing protein</fullName>
    </submittedName>
</protein>
<keyword evidence="5" id="KW-0732">Signal</keyword>